<comment type="caution">
    <text evidence="2">The sequence shown here is derived from an EMBL/GenBank/DDBJ whole genome shotgun (WGS) entry which is preliminary data.</text>
</comment>
<evidence type="ECO:0000313" key="3">
    <source>
        <dbReference type="Proteomes" id="UP001172457"/>
    </source>
</evidence>
<protein>
    <recommendedName>
        <fullName evidence="1">Reverse transcriptase Ty1/copia-type domain-containing protein</fullName>
    </recommendedName>
</protein>
<feature type="domain" description="Reverse transcriptase Ty1/copia-type" evidence="1">
    <location>
        <begin position="104"/>
        <end position="179"/>
    </location>
</feature>
<proteinExistence type="predicted"/>
<organism evidence="2 3">
    <name type="scientific">Centaurea solstitialis</name>
    <name type="common">yellow star-thistle</name>
    <dbReference type="NCBI Taxonomy" id="347529"/>
    <lineage>
        <taxon>Eukaryota</taxon>
        <taxon>Viridiplantae</taxon>
        <taxon>Streptophyta</taxon>
        <taxon>Embryophyta</taxon>
        <taxon>Tracheophyta</taxon>
        <taxon>Spermatophyta</taxon>
        <taxon>Magnoliopsida</taxon>
        <taxon>eudicotyledons</taxon>
        <taxon>Gunneridae</taxon>
        <taxon>Pentapetalae</taxon>
        <taxon>asterids</taxon>
        <taxon>campanulids</taxon>
        <taxon>Asterales</taxon>
        <taxon>Asteraceae</taxon>
        <taxon>Carduoideae</taxon>
        <taxon>Cardueae</taxon>
        <taxon>Centaureinae</taxon>
        <taxon>Centaurea</taxon>
    </lineage>
</organism>
<evidence type="ECO:0000259" key="1">
    <source>
        <dbReference type="Pfam" id="PF07727"/>
    </source>
</evidence>
<keyword evidence="3" id="KW-1185">Reference proteome</keyword>
<evidence type="ECO:0000313" key="2">
    <source>
        <dbReference type="EMBL" id="KAJ9556991.1"/>
    </source>
</evidence>
<dbReference type="Pfam" id="PF07727">
    <property type="entry name" value="RVT_2"/>
    <property type="match status" value="1"/>
</dbReference>
<name>A0AA38TKG8_9ASTR</name>
<dbReference type="EMBL" id="JARYMX010000003">
    <property type="protein sequence ID" value="KAJ9556991.1"/>
    <property type="molecule type" value="Genomic_DNA"/>
</dbReference>
<dbReference type="Proteomes" id="UP001172457">
    <property type="component" value="Chromosome 3"/>
</dbReference>
<dbReference type="InterPro" id="IPR013103">
    <property type="entry name" value="RVT_2"/>
</dbReference>
<dbReference type="AlphaFoldDB" id="A0AA38TKG8"/>
<accession>A0AA38TKG8</accession>
<reference evidence="2" key="1">
    <citation type="submission" date="2023-03" db="EMBL/GenBank/DDBJ databases">
        <title>Chromosome-scale reference genome and RAD-based genetic map of yellow starthistle (Centaurea solstitialis) reveal putative structural variation and QTLs associated with invader traits.</title>
        <authorList>
            <person name="Reatini B."/>
            <person name="Cang F.A."/>
            <person name="Jiang Q."/>
            <person name="Mckibben M.T.W."/>
            <person name="Barker M.S."/>
            <person name="Rieseberg L.H."/>
            <person name="Dlugosch K.M."/>
        </authorList>
    </citation>
    <scope>NUCLEOTIDE SEQUENCE</scope>
    <source>
        <strain evidence="2">CAN-66</strain>
        <tissue evidence="2">Leaf</tissue>
    </source>
</reference>
<gene>
    <name evidence="2" type="ORF">OSB04_011605</name>
</gene>
<sequence>MSLPDDVFHSVCHLRSAKEIWDTLCVQYEGQVYQPPALRWTKDHPIDQVLGNPSSGIKTRRQSGNICLYVNFISENEPKEIDDALRDPAWVSAMQEELAEFIRNNVWLLVPRPRKRTIIGSKWIFENKLDEIGTIIRNKARLVAQGYRQEEGIDYDETFAPVARLEAIRLFLAFAAHMNFKDQDQETNEPVLQSTDPVH</sequence>